<dbReference type="OrthoDB" id="5538at10239"/>
<reference evidence="10" key="2">
    <citation type="submission" date="2016-07" db="EMBL/GenBank/DDBJ databases">
        <title>Whole genome sequence analysis of infectious canine hepatitis virus from Italy.</title>
        <authorList>
            <person name="Mangone I."/>
            <person name="Marcacci M."/>
            <person name="Leone A."/>
            <person name="Teodori L."/>
            <person name="Orsini M."/>
            <person name="Di Sabatino D."/>
            <person name="Lorusso A."/>
        </authorList>
    </citation>
    <scope>NUCLEOTIDE SEQUENCE [LARGE SCALE GENOMIC DNA]</scope>
</reference>
<evidence type="ECO:0000256" key="6">
    <source>
        <dbReference type="HAMAP-Rule" id="MF_04058"/>
    </source>
</evidence>
<reference evidence="9" key="3">
    <citation type="journal article" date="2018" name="Vet. Microbiol.">
        <title>Sequential circulation of canine adenoviruses 1 and 2 in captive wild carnivores, France.</title>
        <authorList>
            <person name="Dowgier G."/>
            <person name="Lahoreau J."/>
            <person name="Lanave G."/>
            <person name="Losurdo M."/>
            <person name="Varello K."/>
            <person name="Lucente M.S."/>
            <person name="Ventriglia G."/>
            <person name="Bozzetta E."/>
            <person name="Martella V."/>
            <person name="Buonavoglia C."/>
            <person name="Decaro N."/>
        </authorList>
    </citation>
    <scope>NUCLEOTIDE SEQUENCE [LARGE SCALE GENOMIC DNA]</scope>
    <source>
        <strain evidence="9">Wolf/835/2015/FRA</strain>
    </source>
</reference>
<evidence type="ECO:0000256" key="3">
    <source>
        <dbReference type="ARBA" id="ARBA00022612"/>
    </source>
</evidence>
<evidence type="ECO:0000313" key="9">
    <source>
        <dbReference type="EMBL" id="AXE71628.1"/>
    </source>
</evidence>
<feature type="compositionally biased region" description="Basic and acidic residues" evidence="7">
    <location>
        <begin position="434"/>
        <end position="446"/>
    </location>
</feature>
<evidence type="ECO:0000256" key="1">
    <source>
        <dbReference type="ARBA" id="ARBA00022553"/>
    </source>
</evidence>
<dbReference type="EMBL" id="MH048659">
    <property type="protein sequence ID" value="AXE71628.1"/>
    <property type="molecule type" value="Genomic_DNA"/>
</dbReference>
<feature type="region of interest" description="Disordered" evidence="7">
    <location>
        <begin position="422"/>
        <end position="461"/>
    </location>
</feature>
<evidence type="ECO:0000256" key="7">
    <source>
        <dbReference type="SAM" id="MobiDB-lite"/>
    </source>
</evidence>
<keyword evidence="1 6" id="KW-0597">Phosphoprotein</keyword>
<comment type="PTM">
    <text evidence="6">Cleaved at different sites by the viral protease during virion maturation.</text>
</comment>
<comment type="similarity">
    <text evidence="6">Belongs to the adenoviridae packaging protein 3 family.</text>
</comment>
<dbReference type="Proteomes" id="UP000317647">
    <property type="component" value="Segment"/>
</dbReference>
<reference evidence="8" key="1">
    <citation type="submission" date="2016-07" db="EMBL/GenBank/DDBJ databases">
        <title>Whole genome sequence analysis of infectious canine hepatitis virus from Italy.</title>
        <authorList>
            <person name="Mangone I."/>
            <person name="Marcacci M."/>
            <person name="Leone A."/>
            <person name="Teodori L."/>
            <person name="Orsini M."/>
            <person name="Di Sabatino D."/>
        </authorList>
    </citation>
    <scope>NUCLEOTIDE SEQUENCE</scope>
    <source>
        <strain evidence="8">CAdV-1 ITL2015</strain>
    </source>
</reference>
<keyword evidence="2 6" id="KW-1048">Host nucleus</keyword>
<evidence type="ECO:0000256" key="4">
    <source>
        <dbReference type="ARBA" id="ARBA00022921"/>
    </source>
</evidence>
<proteinExistence type="evidence at transcript level"/>
<gene>
    <name evidence="6" type="primary">L1</name>
</gene>
<comment type="caution">
    <text evidence="6">Lacks conserved residue(s) required for the propagation of feature annotation.</text>
</comment>
<dbReference type="KEGG" id="vg:1488953"/>
<evidence type="ECO:0000256" key="5">
    <source>
        <dbReference type="ARBA" id="ARBA00023219"/>
    </source>
</evidence>
<accession>A0A1J0MUL6</accession>
<comment type="induction">
    <text evidence="6">Expressed in the early phase and late phase of the viral replicative cycle.</text>
</comment>
<dbReference type="HAMAP" id="MF_04058">
    <property type="entry name" value="ADV_PKG3"/>
    <property type="match status" value="1"/>
</dbReference>
<dbReference type="GO" id="GO:0019073">
    <property type="term" value="P:viral DNA genome packaging"/>
    <property type="evidence" value="ECO:0007669"/>
    <property type="project" value="UniProtKB-UniRule"/>
</dbReference>
<sequence>MRRWYWYMYLDIQASPTEVVEALVYSRTRLKMFLIGLNTSTVYGVCPVRRAQSSAFCKTNKESMALSFAPLQMHPVLRQMKPLPASVVKLEAESEGLARLQGGAAPEVHPRVQMKQEAAEAYIPASNVFRDNEGEEAEGLRHLKYESGRMLRKDHPSKRVLDERDFEKSPENGISAAEAHLKSADLVTAYEHTVKAEVNFQTTFNNNVRTLIAREEVVIGLMHLWDFVEAFLENPVSKALTAQLFLIVQHCRDEGVLRESLLNIAEPESRWLVDLLNLLQTIVVQERSLAVGEKVAAINYSVITLSKHYARKIFNSVFVPIDKEAKINTFYMRTVVQILVLSDDLGMYRNERIERAVSGARQRELNDRELMYRLREALTSNGLSEIEGGEDSARVRSKENWGAGAGVGAASARYPHLLDYEEKENPDGSVSFQQHERGTQSHENGGHAEPAYSRRQLGRFY</sequence>
<organism evidence="8 10">
    <name type="scientific">Canine mastadenovirus A</name>
    <dbReference type="NCBI Taxonomy" id="10537"/>
    <lineage>
        <taxon>Viruses</taxon>
        <taxon>Varidnaviria</taxon>
        <taxon>Bamfordvirae</taxon>
        <taxon>Preplasmiviricota</taxon>
        <taxon>Polisuviricotina</taxon>
        <taxon>Pharingeaviricetes</taxon>
        <taxon>Rowavirales</taxon>
        <taxon>Adenoviridae</taxon>
        <taxon>Mastadenovirus</taxon>
        <taxon>Mastadenovirus canidae</taxon>
    </lineage>
</organism>
<comment type="miscellaneous">
    <text evidence="6">All late proteins expressed from the major late promoter are produced by alternative splicing and alternative polyadenylation of the same gene giving rise to non-overlapping ORFs. A leader sequence is present in the N-terminus of all these mRNAs and is recognized by the viral shutoff protein to provide expression although conventional translation via ribosome scanning from the cap has been shut off in the host cell.</text>
</comment>
<protein>
    <recommendedName>
        <fullName evidence="6">Packaging protein 3</fullName>
    </recommendedName>
    <alternativeName>
        <fullName evidence="6">L1-52/55 kDa protein</fullName>
    </alternativeName>
    <alternativeName>
        <fullName evidence="6">Packaging protein 52K</fullName>
    </alternativeName>
</protein>
<evidence type="ECO:0000256" key="2">
    <source>
        <dbReference type="ARBA" id="ARBA00022562"/>
    </source>
</evidence>
<name>A0A1J0MUL6_9ADEN</name>
<keyword evidence="4 6" id="KW-0426">Late protein</keyword>
<dbReference type="InterPro" id="IPR037536">
    <property type="entry name" value="ADV_PKG3"/>
</dbReference>
<comment type="function">
    <text evidence="6">Involved in viral genome packaging through its interaction with packaging proteins 1 and 2. After proteolyic cleavage by adenovirus protease, L1 52/55k protein is removed from the capsid during viral maturation.</text>
</comment>
<comment type="subcellular location">
    <subcellularLocation>
        <location evidence="6">Host nucleus</location>
    </subcellularLocation>
    <text evidence="6">Nuclear protein present in empty capsids and assembly intermediates.</text>
</comment>
<dbReference type="InterPro" id="IPR004292">
    <property type="entry name" value="L1-like"/>
</dbReference>
<dbReference type="Proteomes" id="UP000319867">
    <property type="component" value="Segment"/>
</dbReference>
<dbReference type="GO" id="GO:0019076">
    <property type="term" value="P:viral release from host cell"/>
    <property type="evidence" value="ECO:0007669"/>
    <property type="project" value="UniProtKB-UniRule"/>
</dbReference>
<dbReference type="EMBL" id="KX545420">
    <property type="protein sequence ID" value="APD29209.1"/>
    <property type="molecule type" value="Genomic_DNA"/>
</dbReference>
<dbReference type="GO" id="GO:0042025">
    <property type="term" value="C:host cell nucleus"/>
    <property type="evidence" value="ECO:0007669"/>
    <property type="project" value="UniProtKB-SubCell"/>
</dbReference>
<dbReference type="Pfam" id="PF03052">
    <property type="entry name" value="Adeno_52K"/>
    <property type="match status" value="1"/>
</dbReference>
<evidence type="ECO:0000313" key="10">
    <source>
        <dbReference type="Proteomes" id="UP000319867"/>
    </source>
</evidence>
<evidence type="ECO:0000313" key="8">
    <source>
        <dbReference type="EMBL" id="APD29209.1"/>
    </source>
</evidence>
<keyword evidence="3 6" id="KW-1188">Viral release from host cell</keyword>
<comment type="subunit">
    <text evidence="6">Part of the genome packaging complex composed of packaging proteins 1, 2 and 3; this complex specifically binds to the packaging sequence on the left end of viral genomic DNA and performs packaging of the viral genome. Interacts with hexon-linking protein IIIa; this interaction is required to promote correct genome packaging.</text>
</comment>
<keyword evidence="5 6" id="KW-0231">Viral genome packaging</keyword>